<dbReference type="Gene3D" id="1.10.510.10">
    <property type="entry name" value="Transferase(Phosphotransferase) domain 1"/>
    <property type="match status" value="1"/>
</dbReference>
<keyword evidence="7" id="KW-0805">Transcription regulation</keyword>
<dbReference type="PROSITE" id="PS50181">
    <property type="entry name" value="FBOX"/>
    <property type="match status" value="1"/>
</dbReference>
<keyword evidence="5" id="KW-0863">Zinc-finger</keyword>
<dbReference type="SUPFAM" id="SSF56112">
    <property type="entry name" value="Protein kinase-like (PK-like)"/>
    <property type="match status" value="1"/>
</dbReference>
<keyword evidence="10" id="KW-0539">Nucleus</keyword>
<evidence type="ECO:0000313" key="17">
    <source>
        <dbReference type="Proteomes" id="UP001473302"/>
    </source>
</evidence>
<comment type="caution">
    <text evidence="16">The sequence shown here is derived from an EMBL/GenBank/DDBJ whole genome shotgun (WGS) entry which is preliminary data.</text>
</comment>
<keyword evidence="4" id="KW-0227">DNA damage</keyword>
<comment type="similarity">
    <text evidence="2">Belongs to the GTF2H2 family.</text>
</comment>
<dbReference type="InterPro" id="IPR000719">
    <property type="entry name" value="Prot_kinase_dom"/>
</dbReference>
<dbReference type="PROSITE" id="PS50011">
    <property type="entry name" value="PROTEIN_KINASE_DOM"/>
    <property type="match status" value="1"/>
</dbReference>
<feature type="compositionally biased region" description="Acidic residues" evidence="11">
    <location>
        <begin position="9"/>
        <end position="26"/>
    </location>
</feature>
<dbReference type="PANTHER" id="PTHR12695:SF2">
    <property type="entry name" value="GENERAL TRANSCRIPTION FACTOR IIH SUBUNIT 2-RELATED"/>
    <property type="match status" value="1"/>
</dbReference>
<dbReference type="InterPro" id="IPR046349">
    <property type="entry name" value="C1-like_sf"/>
</dbReference>
<evidence type="ECO:0000259" key="14">
    <source>
        <dbReference type="PROSITE" id="PS50181"/>
    </source>
</evidence>
<dbReference type="InterPro" id="IPR007198">
    <property type="entry name" value="Ssl1-like"/>
</dbReference>
<evidence type="ECO:0000259" key="13">
    <source>
        <dbReference type="PROSITE" id="PS50011"/>
    </source>
</evidence>
<dbReference type="NCBIfam" id="TIGR00622">
    <property type="entry name" value="ssl1"/>
    <property type="match status" value="1"/>
</dbReference>
<feature type="domain" description="F-box" evidence="14">
    <location>
        <begin position="398"/>
        <end position="444"/>
    </location>
</feature>
<evidence type="ECO:0000256" key="6">
    <source>
        <dbReference type="ARBA" id="ARBA00022833"/>
    </source>
</evidence>
<dbReference type="SUPFAM" id="SSF57889">
    <property type="entry name" value="Cysteine-rich domain"/>
    <property type="match status" value="1"/>
</dbReference>
<dbReference type="InterPro" id="IPR011009">
    <property type="entry name" value="Kinase-like_dom_sf"/>
</dbReference>
<keyword evidence="12" id="KW-1133">Transmembrane helix</keyword>
<evidence type="ECO:0000256" key="1">
    <source>
        <dbReference type="ARBA" id="ARBA00004123"/>
    </source>
</evidence>
<organism evidence="16 17">
    <name type="scientific">Mucor flavus</name>
    <dbReference type="NCBI Taxonomy" id="439312"/>
    <lineage>
        <taxon>Eukaryota</taxon>
        <taxon>Fungi</taxon>
        <taxon>Fungi incertae sedis</taxon>
        <taxon>Mucoromycota</taxon>
        <taxon>Mucoromycotina</taxon>
        <taxon>Mucoromycetes</taxon>
        <taxon>Mucorales</taxon>
        <taxon>Mucorineae</taxon>
        <taxon>Mucoraceae</taxon>
        <taxon>Mucor</taxon>
    </lineage>
</organism>
<dbReference type="Gene3D" id="3.30.40.10">
    <property type="entry name" value="Zinc/RING finger domain, C3HC4 (zinc finger)"/>
    <property type="match status" value="1"/>
</dbReference>
<accession>A0ABP9YN48</accession>
<dbReference type="InterPro" id="IPR036047">
    <property type="entry name" value="F-box-like_dom_sf"/>
</dbReference>
<comment type="subcellular location">
    <subcellularLocation>
        <location evidence="1">Nucleus</location>
    </subcellularLocation>
</comment>
<dbReference type="InterPro" id="IPR002035">
    <property type="entry name" value="VWF_A"/>
</dbReference>
<dbReference type="PROSITE" id="PS00028">
    <property type="entry name" value="ZINC_FINGER_C2H2_1"/>
    <property type="match status" value="1"/>
</dbReference>
<feature type="region of interest" description="Disordered" evidence="11">
    <location>
        <begin position="1"/>
        <end position="31"/>
    </location>
</feature>
<evidence type="ECO:0000256" key="7">
    <source>
        <dbReference type="ARBA" id="ARBA00023015"/>
    </source>
</evidence>
<sequence>MASRKPTDEDYIDVDDTYDANQDDDAGTGGYAWEEEYKRSWDILQEDSEGRLSSVVSQLQQQRKRRRLLKDTAIIQRGIIRHLFLILDLSEAMNEKDLRPSRVELTLTYAQQFVIEFFDQNPISQLGIIATRDGIAEKLTELSGNPTDHIKALKTKKNTETSGEASLQNALQLARASMLGVPSHGSKEVLLIFGSLTTCDPGDIHETVDLLKKEMVRVNIVGLAAEVQICRVLCETTKGSYGIVLNEVHYKDLLFEVVPPPAVLPNKNTSNLVTMGFPRRLIEDQASFCVCHSKLTVGGYICPKCKSKICELPSDCDICGLTLVSSPHLARSYHHLFPVDNFDEIKGNSEHGTHCFSCLTQFDKSETSGAKFSCPKCAQEFCAECDIFVHEVLHNCPGCWSVELPPELMLNITSFISCRDLSSLRLVSKIFRTFCDHPRNWKSIHLKPDSISLWQLADLKSIISPHLLHIQSIYIWDVRDNIIYYLLSQCKNLQHLTICGWTTLSDHCLRIRPAQSLKIKTLELIGSPQQTNFISVDAYTLGNLMIQSPEMTNLILGCEIHIHAETFLSELEKASNHDAHLQSFQVATRRTWLKEHVIRLINLYPSIQKVYLLPAAGMGSALKEGIDIFDSIISQTFKESEAIPISYYHYPLVLTEDTILYNRICMIVQFKERSNTTSERLILASRTTITMWRSSQKIKIMSSSVCGGNFQNGFYRFDQDAKVYRYSNSTSLVENTPLNISNGTDLVTLITKCIYNGADTIYFIGTTKNEATFSLYSAALNSTDAFNFQKIVDPTDGVLEAESTTLFSVDTWPDCEKCVMVQYNTNSIGITGPSNFANNINENNAYNISSVKTSFTTQNGRMHQLLPQGLKSYMFDVAKDTKNTTSPALYQFENSNTVNSNIAWQTASNEDSSQILFYDSGSNFQLLKLDDQTSTAKIINNTYKDMKPNSIAFFQTSNLIIMDKESYRAIPVSQFSASIPPTTTPPPTALADASSVTQNPKLDSKVAGGFTALGIVIGSVLTLLLYLLWKRCSRSKPETGTGLGEGPISPVETVVVPQVPLVYRPIHRQFSKRKSIRPTLIDSRVGEGDPASDITIILNKKCLVHPREVGVVSTNPLHHLEVYVRKCKYGDSHIPALIHYFRHSEGERKFTRALNVLAALENQNTGNTIKFIDAVQLKLATNADRGFKYMLITSYYEPNQSLAALYHQATSGDTIVDVEDETFIVWTIYSILLAVRDLHRAGFVHRFITADCFYAKSYSPTTDWFLADFDESGIAGDPYMMPADRREYYDSAFDNTTFHYESDIWALGRVIYKVVSGGCQFQTDSSTDYVDCIEGQVHDKAYGQHYRDLLNSTLCNTLYGQRLNADQLVELWESRFDFKGI</sequence>
<dbReference type="InterPro" id="IPR013083">
    <property type="entry name" value="Znf_RING/FYVE/PHD"/>
</dbReference>
<proteinExistence type="inferred from homology"/>
<dbReference type="Pfam" id="PF04056">
    <property type="entry name" value="Ssl1"/>
    <property type="match status" value="1"/>
</dbReference>
<dbReference type="InterPro" id="IPR013087">
    <property type="entry name" value="Znf_C2H2_type"/>
</dbReference>
<dbReference type="InterPro" id="IPR001810">
    <property type="entry name" value="F-box_dom"/>
</dbReference>
<dbReference type="SMART" id="SM01047">
    <property type="entry name" value="C1_4"/>
    <property type="match status" value="1"/>
</dbReference>
<evidence type="ECO:0000256" key="9">
    <source>
        <dbReference type="ARBA" id="ARBA00023204"/>
    </source>
</evidence>
<dbReference type="InterPro" id="IPR032675">
    <property type="entry name" value="LRR_dom_sf"/>
</dbReference>
<feature type="domain" description="VWFA" evidence="15">
    <location>
        <begin position="82"/>
        <end position="223"/>
    </location>
</feature>
<dbReference type="SUPFAM" id="SSF53300">
    <property type="entry name" value="vWA-like"/>
    <property type="match status" value="1"/>
</dbReference>
<name>A0ABP9YN48_9FUNG</name>
<dbReference type="EMBL" id="BAABUK010000003">
    <property type="protein sequence ID" value="GAA5808289.1"/>
    <property type="molecule type" value="Genomic_DNA"/>
</dbReference>
<keyword evidence="12" id="KW-0472">Membrane</keyword>
<dbReference type="InterPro" id="IPR004595">
    <property type="entry name" value="TFIIH_C1-like_dom"/>
</dbReference>
<keyword evidence="6" id="KW-0862">Zinc</keyword>
<evidence type="ECO:0000256" key="11">
    <source>
        <dbReference type="SAM" id="MobiDB-lite"/>
    </source>
</evidence>
<dbReference type="CDD" id="cd01453">
    <property type="entry name" value="vWA_transcription_factor_IIH_type"/>
    <property type="match status" value="1"/>
</dbReference>
<evidence type="ECO:0000313" key="16">
    <source>
        <dbReference type="EMBL" id="GAA5808289.1"/>
    </source>
</evidence>
<keyword evidence="8" id="KW-0804">Transcription</keyword>
<reference evidence="16 17" key="1">
    <citation type="submission" date="2024-04" db="EMBL/GenBank/DDBJ databases">
        <title>genome sequences of Mucor flavus KT1a and Helicostylum pulchrum KT1b strains isolated from the surface of a dry-aged beef.</title>
        <authorList>
            <person name="Toyotome T."/>
            <person name="Hosono M."/>
            <person name="Torimaru M."/>
            <person name="Fukuda K."/>
            <person name="Mikami N."/>
        </authorList>
    </citation>
    <scope>NUCLEOTIDE SEQUENCE [LARGE SCALE GENOMIC DNA]</scope>
    <source>
        <strain evidence="16 17">KT1a</strain>
    </source>
</reference>
<keyword evidence="3" id="KW-0479">Metal-binding</keyword>
<keyword evidence="12" id="KW-0812">Transmembrane</keyword>
<dbReference type="InterPro" id="IPR036465">
    <property type="entry name" value="vWFA_dom_sf"/>
</dbReference>
<dbReference type="PANTHER" id="PTHR12695">
    <property type="entry name" value="GENERAL TRANSCRIPTION FACTOR IIH SUBUNIT 2"/>
    <property type="match status" value="1"/>
</dbReference>
<evidence type="ECO:0000256" key="2">
    <source>
        <dbReference type="ARBA" id="ARBA00006092"/>
    </source>
</evidence>
<keyword evidence="17" id="KW-1185">Reference proteome</keyword>
<evidence type="ECO:0000256" key="5">
    <source>
        <dbReference type="ARBA" id="ARBA00022771"/>
    </source>
</evidence>
<protein>
    <submittedName>
        <fullName evidence="16">Uncharacterized protein</fullName>
    </submittedName>
</protein>
<dbReference type="Gene3D" id="3.80.10.10">
    <property type="entry name" value="Ribonuclease Inhibitor"/>
    <property type="match status" value="1"/>
</dbReference>
<evidence type="ECO:0000256" key="12">
    <source>
        <dbReference type="SAM" id="Phobius"/>
    </source>
</evidence>
<dbReference type="PROSITE" id="PS50234">
    <property type="entry name" value="VWFA"/>
    <property type="match status" value="1"/>
</dbReference>
<dbReference type="SMART" id="SM00256">
    <property type="entry name" value="FBOX"/>
    <property type="match status" value="1"/>
</dbReference>
<evidence type="ECO:0000259" key="15">
    <source>
        <dbReference type="PROSITE" id="PS50234"/>
    </source>
</evidence>
<dbReference type="Gene3D" id="3.40.50.410">
    <property type="entry name" value="von Willebrand factor, type A domain"/>
    <property type="match status" value="1"/>
</dbReference>
<evidence type="ECO:0000256" key="8">
    <source>
        <dbReference type="ARBA" id="ARBA00023163"/>
    </source>
</evidence>
<dbReference type="Pfam" id="PF12937">
    <property type="entry name" value="F-box-like"/>
    <property type="match status" value="1"/>
</dbReference>
<feature type="transmembrane region" description="Helical" evidence="12">
    <location>
        <begin position="1006"/>
        <end position="1029"/>
    </location>
</feature>
<dbReference type="Pfam" id="PF07975">
    <property type="entry name" value="C1_4"/>
    <property type="match status" value="1"/>
</dbReference>
<dbReference type="Proteomes" id="UP001473302">
    <property type="component" value="Unassembled WGS sequence"/>
</dbReference>
<evidence type="ECO:0000256" key="3">
    <source>
        <dbReference type="ARBA" id="ARBA00022723"/>
    </source>
</evidence>
<evidence type="ECO:0000256" key="10">
    <source>
        <dbReference type="ARBA" id="ARBA00023242"/>
    </source>
</evidence>
<dbReference type="SUPFAM" id="SSF81383">
    <property type="entry name" value="F-box domain"/>
    <property type="match status" value="1"/>
</dbReference>
<dbReference type="InterPro" id="IPR012170">
    <property type="entry name" value="TFIIH_SSL1/p44"/>
</dbReference>
<gene>
    <name evidence="16" type="ORF">MFLAVUS_001679</name>
</gene>
<feature type="domain" description="Protein kinase" evidence="13">
    <location>
        <begin position="1079"/>
        <end position="1376"/>
    </location>
</feature>
<keyword evidence="9" id="KW-0234">DNA repair</keyword>
<evidence type="ECO:0000256" key="4">
    <source>
        <dbReference type="ARBA" id="ARBA00022763"/>
    </source>
</evidence>
<dbReference type="SMART" id="SM00327">
    <property type="entry name" value="VWA"/>
    <property type="match status" value="1"/>
</dbReference>